<feature type="transmembrane region" description="Helical" evidence="1">
    <location>
        <begin position="93"/>
        <end position="113"/>
    </location>
</feature>
<evidence type="ECO:0000256" key="1">
    <source>
        <dbReference type="SAM" id="Phobius"/>
    </source>
</evidence>
<proteinExistence type="predicted"/>
<reference evidence="3" key="1">
    <citation type="submission" date="2015-11" db="EMBL/GenBank/DDBJ databases">
        <authorList>
            <person name="Kumar R."/>
            <person name="Singh D."/>
            <person name="Swarnkar M.K."/>
            <person name="Singh A.K."/>
            <person name="Kumar S."/>
        </authorList>
    </citation>
    <scope>NUCLEOTIDE SEQUENCE [LARGE SCALE GENOMIC DNA]</scope>
    <source>
        <strain evidence="3">ERGS4:06</strain>
    </source>
</reference>
<dbReference type="RefSeq" id="WP_062290685.1">
    <property type="nucleotide sequence ID" value="NZ_CP013200.1"/>
</dbReference>
<dbReference type="Proteomes" id="UP000059574">
    <property type="component" value="Chromosome"/>
</dbReference>
<keyword evidence="1" id="KW-0812">Transmembrane</keyword>
<dbReference type="AlphaFoldDB" id="A0A0S2M167"/>
<accession>A0A0S2M167</accession>
<evidence type="ECO:0000313" key="2">
    <source>
        <dbReference type="EMBL" id="ALO67578.1"/>
    </source>
</evidence>
<organism evidence="2 3">
    <name type="scientific">Arthrobacter alpinus</name>
    <dbReference type="NCBI Taxonomy" id="656366"/>
    <lineage>
        <taxon>Bacteria</taxon>
        <taxon>Bacillati</taxon>
        <taxon>Actinomycetota</taxon>
        <taxon>Actinomycetes</taxon>
        <taxon>Micrococcales</taxon>
        <taxon>Micrococcaceae</taxon>
        <taxon>Arthrobacter</taxon>
    </lineage>
</organism>
<feature type="transmembrane region" description="Helical" evidence="1">
    <location>
        <begin position="62"/>
        <end position="81"/>
    </location>
</feature>
<dbReference type="OrthoDB" id="4939216at2"/>
<sequence length="176" mass="19726">MNLPSNMSWLLDDALLVGVPLIAALAASLLYPAWLALRGDWRSWTVAPPILTLRKKLPINHYPFTLLCAGLAILAVMPSLLFEALNWEQARKFMWTVPFWIPGIPCVLSVYWWPPRLGPAWYRRWRAAGGVTSVLPWTAAEIAAAAALPESRRKARILRNIDVSKAFVERALTRGA</sequence>
<reference evidence="2 3" key="2">
    <citation type="journal article" date="2016" name="J. Biotechnol.">
        <title>Complete genome sequence of Arthrobacter alpinus ERGS4:06, a yellow pigmented bacterium tolerant to cold and radiations isolated from Sikkim Himalaya.</title>
        <authorList>
            <person name="Kumar R."/>
            <person name="Singh D."/>
            <person name="Swarnkar M.K."/>
            <person name="Singh A.K."/>
            <person name="Kumar S."/>
        </authorList>
    </citation>
    <scope>NUCLEOTIDE SEQUENCE [LARGE SCALE GENOMIC DNA]</scope>
    <source>
        <strain evidence="2 3">ERGS4:06</strain>
    </source>
</reference>
<gene>
    <name evidence="2" type="ORF">AS189_15115</name>
</gene>
<keyword evidence="1" id="KW-1133">Transmembrane helix</keyword>
<name>A0A0S2M167_9MICC</name>
<evidence type="ECO:0000313" key="3">
    <source>
        <dbReference type="Proteomes" id="UP000059574"/>
    </source>
</evidence>
<keyword evidence="1" id="KW-0472">Membrane</keyword>
<dbReference type="EMBL" id="CP013200">
    <property type="protein sequence ID" value="ALO67578.1"/>
    <property type="molecule type" value="Genomic_DNA"/>
</dbReference>
<protein>
    <submittedName>
        <fullName evidence="2">Uncharacterized protein</fullName>
    </submittedName>
</protein>